<dbReference type="GO" id="GO:0071014">
    <property type="term" value="C:post-mRNA release spliceosomal complex"/>
    <property type="evidence" value="ECO:0007669"/>
    <property type="project" value="TreeGrafter"/>
</dbReference>
<dbReference type="OrthoDB" id="10067343at2759"/>
<feature type="region of interest" description="Disordered" evidence="3">
    <location>
        <begin position="29"/>
        <end position="51"/>
    </location>
</feature>
<dbReference type="InterPro" id="IPR045075">
    <property type="entry name" value="Syf1-like"/>
</dbReference>
<dbReference type="PANTHER" id="PTHR11246:SF5">
    <property type="entry name" value="PRE-MRNA-SPLICING FACTOR SYF1"/>
    <property type="match status" value="1"/>
</dbReference>
<feature type="compositionally biased region" description="Acidic residues" evidence="3">
    <location>
        <begin position="302"/>
        <end position="311"/>
    </location>
</feature>
<evidence type="ECO:0000313" key="6">
    <source>
        <dbReference type="Proteomes" id="UP000054270"/>
    </source>
</evidence>
<feature type="domain" description="Pre-mRNA-splicing factor Syf1/CRNKL1-like C-terminal HAT-repeats" evidence="4">
    <location>
        <begin position="132"/>
        <end position="208"/>
    </location>
</feature>
<dbReference type="OMA" id="RTSTEFW"/>
<sequence>MGYMVIGEFCHRPGYNVSSSECGSAVPVTADGKPTAPCSEDEDSASPKKTNIEKDGFEVIAESIWSVESTKEELRIVNPQVIVNYATFLAENNYIEDSFKMYERGVELFTFPVFQGGSKPGTCPRLIRASYGKYPPGSCKYLFLVYAQIEEDDGLAKRSMTIYERATHVASGEDKFEMFAIYIAKATANFGLPATRPIYEHALEGKLPKCVCSSLRWSREWNTFKIEIGLEDTPREMLRIKHSMQAEFDTEASHLTVQTISGRVGAKKMEESVEVADTMAAARSKRLPVPMVQRSSLRSNSDEIDISDDEL</sequence>
<keyword evidence="1" id="KW-0507">mRNA processing</keyword>
<evidence type="ECO:0000313" key="5">
    <source>
        <dbReference type="EMBL" id="KJA13548.1"/>
    </source>
</evidence>
<dbReference type="STRING" id="945553.A0A0D2LRU0"/>
<accession>A0A0D2LRU0</accession>
<evidence type="ECO:0000256" key="1">
    <source>
        <dbReference type="ARBA" id="ARBA00022728"/>
    </source>
</evidence>
<feature type="region of interest" description="Disordered" evidence="3">
    <location>
        <begin position="291"/>
        <end position="311"/>
    </location>
</feature>
<keyword evidence="6" id="KW-1185">Reference proteome</keyword>
<dbReference type="EMBL" id="KN817732">
    <property type="protein sequence ID" value="KJA13548.1"/>
    <property type="molecule type" value="Genomic_DNA"/>
</dbReference>
<organism evidence="5 6">
    <name type="scientific">Hypholoma sublateritium (strain FD-334 SS-4)</name>
    <dbReference type="NCBI Taxonomy" id="945553"/>
    <lineage>
        <taxon>Eukaryota</taxon>
        <taxon>Fungi</taxon>
        <taxon>Dikarya</taxon>
        <taxon>Basidiomycota</taxon>
        <taxon>Agaricomycotina</taxon>
        <taxon>Agaricomycetes</taxon>
        <taxon>Agaricomycetidae</taxon>
        <taxon>Agaricales</taxon>
        <taxon>Agaricineae</taxon>
        <taxon>Strophariaceae</taxon>
        <taxon>Hypholoma</taxon>
    </lineage>
</organism>
<dbReference type="AlphaFoldDB" id="A0A0D2LRU0"/>
<name>A0A0D2LRU0_HYPSF</name>
<keyword evidence="2" id="KW-0677">Repeat</keyword>
<evidence type="ECO:0000259" key="4">
    <source>
        <dbReference type="Pfam" id="PF23231"/>
    </source>
</evidence>
<proteinExistence type="predicted"/>
<dbReference type="InterPro" id="IPR055430">
    <property type="entry name" value="HAT_Syf1_CNRKL1_C"/>
</dbReference>
<dbReference type="PANTHER" id="PTHR11246">
    <property type="entry name" value="PRE-MRNA SPLICING FACTOR"/>
    <property type="match status" value="1"/>
</dbReference>
<dbReference type="GO" id="GO:0000974">
    <property type="term" value="C:Prp19 complex"/>
    <property type="evidence" value="ECO:0007669"/>
    <property type="project" value="TreeGrafter"/>
</dbReference>
<feature type="domain" description="Pre-mRNA-splicing factor Syf1/CRNKL1-like C-terminal HAT-repeats" evidence="4">
    <location>
        <begin position="218"/>
        <end position="283"/>
    </location>
</feature>
<dbReference type="GO" id="GO:0071007">
    <property type="term" value="C:U2-type catalytic step 2 spliceosome"/>
    <property type="evidence" value="ECO:0007669"/>
    <property type="project" value="TreeGrafter"/>
</dbReference>
<dbReference type="Pfam" id="PF23231">
    <property type="entry name" value="HAT_Syf1_CNRKL1_C"/>
    <property type="match status" value="3"/>
</dbReference>
<keyword evidence="1" id="KW-0508">mRNA splicing</keyword>
<dbReference type="GO" id="GO:0000349">
    <property type="term" value="P:generation of catalytic spliceosome for first transesterification step"/>
    <property type="evidence" value="ECO:0007669"/>
    <property type="project" value="TreeGrafter"/>
</dbReference>
<keyword evidence="1" id="KW-0747">Spliceosome</keyword>
<feature type="domain" description="Pre-mRNA-splicing factor Syf1/CRNKL1-like C-terminal HAT-repeats" evidence="4">
    <location>
        <begin position="62"/>
        <end position="113"/>
    </location>
</feature>
<dbReference type="Proteomes" id="UP000054270">
    <property type="component" value="Unassembled WGS sequence"/>
</dbReference>
<protein>
    <recommendedName>
        <fullName evidence="4">Pre-mRNA-splicing factor Syf1/CRNKL1-like C-terminal HAT-repeats domain-containing protein</fullName>
    </recommendedName>
</protein>
<gene>
    <name evidence="5" type="ORF">HYPSUDRAFT_209452</name>
</gene>
<evidence type="ECO:0000256" key="3">
    <source>
        <dbReference type="SAM" id="MobiDB-lite"/>
    </source>
</evidence>
<evidence type="ECO:0000256" key="2">
    <source>
        <dbReference type="ARBA" id="ARBA00022737"/>
    </source>
</evidence>
<reference evidence="6" key="1">
    <citation type="submission" date="2014-04" db="EMBL/GenBank/DDBJ databases">
        <title>Evolutionary Origins and Diversification of the Mycorrhizal Mutualists.</title>
        <authorList>
            <consortium name="DOE Joint Genome Institute"/>
            <consortium name="Mycorrhizal Genomics Consortium"/>
            <person name="Kohler A."/>
            <person name="Kuo A."/>
            <person name="Nagy L.G."/>
            <person name="Floudas D."/>
            <person name="Copeland A."/>
            <person name="Barry K.W."/>
            <person name="Cichocki N."/>
            <person name="Veneault-Fourrey C."/>
            <person name="LaButti K."/>
            <person name="Lindquist E.A."/>
            <person name="Lipzen A."/>
            <person name="Lundell T."/>
            <person name="Morin E."/>
            <person name="Murat C."/>
            <person name="Riley R."/>
            <person name="Ohm R."/>
            <person name="Sun H."/>
            <person name="Tunlid A."/>
            <person name="Henrissat B."/>
            <person name="Grigoriev I.V."/>
            <person name="Hibbett D.S."/>
            <person name="Martin F."/>
        </authorList>
    </citation>
    <scope>NUCLEOTIDE SEQUENCE [LARGE SCALE GENOMIC DNA]</scope>
    <source>
        <strain evidence="6">FD-334 SS-4</strain>
    </source>
</reference>